<dbReference type="GO" id="GO:0005789">
    <property type="term" value="C:endoplasmic reticulum membrane"/>
    <property type="evidence" value="ECO:0007669"/>
    <property type="project" value="UniProtKB-SubCell"/>
</dbReference>
<proteinExistence type="inferred from homology"/>
<evidence type="ECO:0000256" key="8">
    <source>
        <dbReference type="SAM" id="MobiDB-lite"/>
    </source>
</evidence>
<comment type="subcellular location">
    <subcellularLocation>
        <location evidence="1">Endoplasmic reticulum membrane</location>
        <topology evidence="1">Single-pass type II membrane protein</topology>
    </subcellularLocation>
</comment>
<evidence type="ECO:0000256" key="3">
    <source>
        <dbReference type="ARBA" id="ARBA00023015"/>
    </source>
</evidence>
<evidence type="ECO:0000313" key="10">
    <source>
        <dbReference type="EMBL" id="GAB0202970.1"/>
    </source>
</evidence>
<evidence type="ECO:0000256" key="5">
    <source>
        <dbReference type="ARBA" id="ARBA00023163"/>
    </source>
</evidence>
<evidence type="ECO:0000313" key="11">
    <source>
        <dbReference type="Proteomes" id="UP001623348"/>
    </source>
</evidence>
<dbReference type="CDD" id="cd14689">
    <property type="entry name" value="bZIP_CREB3"/>
    <property type="match status" value="1"/>
</dbReference>
<organism evidence="10 11">
    <name type="scientific">Grus japonensis</name>
    <name type="common">Japanese crane</name>
    <name type="synonym">Red-crowned crane</name>
    <dbReference type="NCBI Taxonomy" id="30415"/>
    <lineage>
        <taxon>Eukaryota</taxon>
        <taxon>Metazoa</taxon>
        <taxon>Chordata</taxon>
        <taxon>Craniata</taxon>
        <taxon>Vertebrata</taxon>
        <taxon>Euteleostomi</taxon>
        <taxon>Archelosauria</taxon>
        <taxon>Archosauria</taxon>
        <taxon>Dinosauria</taxon>
        <taxon>Saurischia</taxon>
        <taxon>Theropoda</taxon>
        <taxon>Coelurosauria</taxon>
        <taxon>Aves</taxon>
        <taxon>Neognathae</taxon>
        <taxon>Neoaves</taxon>
        <taxon>Gruiformes</taxon>
        <taxon>Gruidae</taxon>
        <taxon>Grus</taxon>
    </lineage>
</organism>
<dbReference type="InterPro" id="IPR004827">
    <property type="entry name" value="bZIP"/>
</dbReference>
<dbReference type="PANTHER" id="PTHR45996:SF4">
    <property type="entry name" value="CYCLIC AMP-RESPONSIVE ELEMENT-BINDING PROTEIN 3"/>
    <property type="match status" value="1"/>
</dbReference>
<dbReference type="InterPro" id="IPR051381">
    <property type="entry name" value="CREB_ATF_subfamily"/>
</dbReference>
<dbReference type="PROSITE" id="PS50217">
    <property type="entry name" value="BZIP"/>
    <property type="match status" value="1"/>
</dbReference>
<feature type="region of interest" description="Disordered" evidence="8">
    <location>
        <begin position="333"/>
        <end position="360"/>
    </location>
</feature>
<feature type="domain" description="BZIP" evidence="9">
    <location>
        <begin position="190"/>
        <end position="253"/>
    </location>
</feature>
<dbReference type="EMBL" id="BAAFJT010000040">
    <property type="protein sequence ID" value="GAB0202970.1"/>
    <property type="molecule type" value="Genomic_DNA"/>
</dbReference>
<keyword evidence="11" id="KW-1185">Reference proteome</keyword>
<keyword evidence="7" id="KW-0175">Coiled coil</keyword>
<comment type="caution">
    <text evidence="10">The sequence shown here is derived from an EMBL/GenBank/DDBJ whole genome shotgun (WGS) entry which is preliminary data.</text>
</comment>
<keyword evidence="4" id="KW-0238">DNA-binding</keyword>
<evidence type="ECO:0000256" key="7">
    <source>
        <dbReference type="SAM" id="Coils"/>
    </source>
</evidence>
<keyword evidence="3" id="KW-0805">Transcription regulation</keyword>
<gene>
    <name evidence="10" type="ORF">GRJ2_002762600</name>
</gene>
<dbReference type="AlphaFoldDB" id="A0ABC9XYW3"/>
<evidence type="ECO:0000256" key="6">
    <source>
        <dbReference type="ARBA" id="ARBA00023242"/>
    </source>
</evidence>
<dbReference type="Gene3D" id="1.20.5.170">
    <property type="match status" value="1"/>
</dbReference>
<evidence type="ECO:0000256" key="4">
    <source>
        <dbReference type="ARBA" id="ARBA00023125"/>
    </source>
</evidence>
<evidence type="ECO:0000256" key="1">
    <source>
        <dbReference type="ARBA" id="ARBA00004648"/>
    </source>
</evidence>
<dbReference type="Pfam" id="PF00170">
    <property type="entry name" value="bZIP_1"/>
    <property type="match status" value="1"/>
</dbReference>
<evidence type="ECO:0000259" key="9">
    <source>
        <dbReference type="PROSITE" id="PS50217"/>
    </source>
</evidence>
<keyword evidence="6" id="KW-0539">Nucleus</keyword>
<reference evidence="10 11" key="1">
    <citation type="submission" date="2024-06" db="EMBL/GenBank/DDBJ databases">
        <title>The draft genome of Grus japonensis, version 3.</title>
        <authorList>
            <person name="Nabeshima K."/>
            <person name="Suzuki S."/>
            <person name="Onuma M."/>
        </authorList>
    </citation>
    <scope>NUCLEOTIDE SEQUENCE [LARGE SCALE GENOMIC DNA]</scope>
    <source>
        <strain evidence="10 11">451A</strain>
    </source>
</reference>
<comment type="similarity">
    <text evidence="2">Belongs to the bZIP family. ATF subfamily.</text>
</comment>
<keyword evidence="5" id="KW-0804">Transcription</keyword>
<dbReference type="SMART" id="SM00338">
    <property type="entry name" value="BRLZ"/>
    <property type="match status" value="1"/>
</dbReference>
<accession>A0ABC9XYW3</accession>
<dbReference type="Proteomes" id="UP001623348">
    <property type="component" value="Unassembled WGS sequence"/>
</dbReference>
<dbReference type="GO" id="GO:0003677">
    <property type="term" value="F:DNA binding"/>
    <property type="evidence" value="ECO:0007669"/>
    <property type="project" value="UniProtKB-KW"/>
</dbReference>
<protein>
    <submittedName>
        <fullName evidence="10">Cyclic AMP-responsive element-binding protein 3</fullName>
    </submittedName>
</protein>
<name>A0ABC9XYW3_GRUJA</name>
<evidence type="ECO:0000256" key="2">
    <source>
        <dbReference type="ARBA" id="ARBA00009050"/>
    </source>
</evidence>
<dbReference type="PANTHER" id="PTHR45996">
    <property type="entry name" value="AGAP001464-PB"/>
    <property type="match status" value="1"/>
</dbReference>
<sequence>MRRASDTYTKMLCPEEPDVLIDKDLLDFLLKDDAPCPEILEKENGLLEDWSTPEPELLVKEMDEFISFMLKRFEDKPGMLQGYLPTDSDNGICTNQFLSYSPGIDFAGSLWSPDVVQVDHNYSLHQDFPVLESVKSEIAEGNVSTDLGTWMGLEGTSKAMELSSSFPIGVAVEAEPQLVPGAIMQTEERLLKKVRRKIRNKPSALGNRRRKKIYVDGLKHRVAAYTTQNRELEKKVQLLQKRNMSLLKQLRKLQALVRQSTAKTTTAKTCTMAMVLSFCLVVSPSICLFESQEQQMKLRVLSQQIGKFPNQAVCDVQENAALEGFTLEPEDTSLSDSLIESQEEGHSPSNPDPGPSFNGNSCSDPPVAAACFELCPAQFQEQYFQVNPLQTAVLLEWDAKRQEWVEHTATVVVQHDCADEM</sequence>
<dbReference type="InterPro" id="IPR046347">
    <property type="entry name" value="bZIP_sf"/>
</dbReference>
<feature type="coiled-coil region" evidence="7">
    <location>
        <begin position="215"/>
        <end position="256"/>
    </location>
</feature>
<dbReference type="SUPFAM" id="SSF57959">
    <property type="entry name" value="Leucine zipper domain"/>
    <property type="match status" value="1"/>
</dbReference>